<dbReference type="PANTHER" id="PTHR44750">
    <property type="entry name" value="GLUTATHIONE S-TRANSFERASE T1-RELATED"/>
    <property type="match status" value="1"/>
</dbReference>
<proteinExistence type="predicted"/>
<dbReference type="PROSITE" id="PS50404">
    <property type="entry name" value="GST_NTER"/>
    <property type="match status" value="1"/>
</dbReference>
<dbReference type="InterPro" id="IPR043377">
    <property type="entry name" value="GSTT1/2/3"/>
</dbReference>
<dbReference type="SUPFAM" id="SSF52833">
    <property type="entry name" value="Thioredoxin-like"/>
    <property type="match status" value="1"/>
</dbReference>
<name>A0A7R9TF27_9VIRI</name>
<dbReference type="InterPro" id="IPR040079">
    <property type="entry name" value="Glutathione_S-Trfase"/>
</dbReference>
<evidence type="ECO:0000313" key="3">
    <source>
        <dbReference type="EMBL" id="CAD8233500.1"/>
    </source>
</evidence>
<organism evidence="3">
    <name type="scientific">Prasinoderma coloniale</name>
    <dbReference type="NCBI Taxonomy" id="156133"/>
    <lineage>
        <taxon>Eukaryota</taxon>
        <taxon>Viridiplantae</taxon>
        <taxon>Prasinodermophyta</taxon>
        <taxon>Prasinodermophyceae</taxon>
        <taxon>Prasinodermales</taxon>
        <taxon>Prasinodermaceae</taxon>
        <taxon>Prasinoderma</taxon>
    </lineage>
</organism>
<sequence>MEAPARTLGVLAVDMMSQPCRALVLLDALSGGGLVERKTVLIHKAQHLSEEERARNPIGKLPYLELSDPAGERVLTESHAIARYLAAASGGRVPRHLYPTGDALACARVDALLDWQHTNLRQGAAKLVFAEVIGPRRGLAVPPAIVEQARSTLNAALRAMGETHLAGGRREWLGGLADASFADVSALCELDQLRTLGGAYEALVAGPHPVVAAWAERTRRRLEPHYSRATDMLRRVERRASSSASRL</sequence>
<dbReference type="InterPro" id="IPR036282">
    <property type="entry name" value="Glutathione-S-Trfase_C_sf"/>
</dbReference>
<evidence type="ECO:0008006" key="4">
    <source>
        <dbReference type="Google" id="ProtNLM"/>
    </source>
</evidence>
<dbReference type="Pfam" id="PF13417">
    <property type="entry name" value="GST_N_3"/>
    <property type="match status" value="1"/>
</dbReference>
<dbReference type="SUPFAM" id="SSF47616">
    <property type="entry name" value="GST C-terminal domain-like"/>
    <property type="match status" value="1"/>
</dbReference>
<reference evidence="3" key="1">
    <citation type="submission" date="2021-01" db="EMBL/GenBank/DDBJ databases">
        <authorList>
            <person name="Corre E."/>
            <person name="Pelletier E."/>
            <person name="Niang G."/>
            <person name="Scheremetjew M."/>
            <person name="Finn R."/>
            <person name="Kale V."/>
            <person name="Holt S."/>
            <person name="Cochrane G."/>
            <person name="Meng A."/>
            <person name="Brown T."/>
            <person name="Cohen L."/>
        </authorList>
    </citation>
    <scope>NUCLEOTIDE SEQUENCE</scope>
    <source>
        <strain evidence="3">CCMP1413</strain>
    </source>
</reference>
<dbReference type="SFLD" id="SFLDS00019">
    <property type="entry name" value="Glutathione_Transferase_(cytos"/>
    <property type="match status" value="1"/>
</dbReference>
<dbReference type="Pfam" id="PF25907">
    <property type="entry name" value="DUF7962"/>
    <property type="match status" value="1"/>
</dbReference>
<protein>
    <recommendedName>
        <fullName evidence="4">Glutathione transferase</fullName>
    </recommendedName>
</protein>
<gene>
    <name evidence="3" type="ORF">PCOL08062_LOCUS3067</name>
</gene>
<dbReference type="InterPro" id="IPR010987">
    <property type="entry name" value="Glutathione-S-Trfase_C-like"/>
</dbReference>
<dbReference type="InterPro" id="IPR036249">
    <property type="entry name" value="Thioredoxin-like_sf"/>
</dbReference>
<dbReference type="InterPro" id="IPR004045">
    <property type="entry name" value="Glutathione_S-Trfase_N"/>
</dbReference>
<dbReference type="AlphaFoldDB" id="A0A7R9TF27"/>
<evidence type="ECO:0000259" key="2">
    <source>
        <dbReference type="PROSITE" id="PS50405"/>
    </source>
</evidence>
<dbReference type="PROSITE" id="PS50405">
    <property type="entry name" value="GST_CTER"/>
    <property type="match status" value="1"/>
</dbReference>
<dbReference type="PANTHER" id="PTHR44750:SF1">
    <property type="entry name" value="GLUTATHIONE S-TRANSFERASE T1-RELATED"/>
    <property type="match status" value="1"/>
</dbReference>
<evidence type="ECO:0000259" key="1">
    <source>
        <dbReference type="PROSITE" id="PS50404"/>
    </source>
</evidence>
<accession>A0A7R9TF27</accession>
<dbReference type="Gene3D" id="1.20.1050.10">
    <property type="match status" value="1"/>
</dbReference>
<dbReference type="EMBL" id="HBDZ01004016">
    <property type="protein sequence ID" value="CAD8233500.1"/>
    <property type="molecule type" value="Transcribed_RNA"/>
</dbReference>
<feature type="domain" description="GST N-terminal" evidence="1">
    <location>
        <begin position="7"/>
        <end position="93"/>
    </location>
</feature>
<feature type="domain" description="GST C-terminal" evidence="2">
    <location>
        <begin position="102"/>
        <end position="243"/>
    </location>
</feature>
<dbReference type="Gene3D" id="3.40.30.10">
    <property type="entry name" value="Glutaredoxin"/>
    <property type="match status" value="1"/>
</dbReference>
<dbReference type="InterPro" id="IPR058268">
    <property type="entry name" value="DUF7962"/>
</dbReference>